<feature type="region of interest" description="Disordered" evidence="1">
    <location>
        <begin position="64"/>
        <end position="84"/>
    </location>
</feature>
<organism evidence="2 3">
    <name type="scientific">Paspalum notatum var. saurae</name>
    <dbReference type="NCBI Taxonomy" id="547442"/>
    <lineage>
        <taxon>Eukaryota</taxon>
        <taxon>Viridiplantae</taxon>
        <taxon>Streptophyta</taxon>
        <taxon>Embryophyta</taxon>
        <taxon>Tracheophyta</taxon>
        <taxon>Spermatophyta</taxon>
        <taxon>Magnoliopsida</taxon>
        <taxon>Liliopsida</taxon>
        <taxon>Poales</taxon>
        <taxon>Poaceae</taxon>
        <taxon>PACMAD clade</taxon>
        <taxon>Panicoideae</taxon>
        <taxon>Andropogonodae</taxon>
        <taxon>Paspaleae</taxon>
        <taxon>Paspalinae</taxon>
        <taxon>Paspalum</taxon>
    </lineage>
</organism>
<feature type="compositionally biased region" description="Low complexity" evidence="1">
    <location>
        <begin position="65"/>
        <end position="82"/>
    </location>
</feature>
<dbReference type="Proteomes" id="UP001341281">
    <property type="component" value="Chromosome 04"/>
</dbReference>
<name>A0AAQ3TEQ0_PASNO</name>
<keyword evidence="3" id="KW-1185">Reference proteome</keyword>
<dbReference type="PANTHER" id="PTHR34461:SF4">
    <property type="entry name" value="OS01G0101800 PROTEIN"/>
    <property type="match status" value="1"/>
</dbReference>
<evidence type="ECO:0000256" key="1">
    <source>
        <dbReference type="SAM" id="MobiDB-lite"/>
    </source>
</evidence>
<protein>
    <submittedName>
        <fullName evidence="2">Uncharacterized protein</fullName>
    </submittedName>
</protein>
<reference evidence="2 3" key="1">
    <citation type="submission" date="2024-02" db="EMBL/GenBank/DDBJ databases">
        <title>High-quality chromosome-scale genome assembly of Pensacola bahiagrass (Paspalum notatum Flugge var. saurae).</title>
        <authorList>
            <person name="Vega J.M."/>
            <person name="Podio M."/>
            <person name="Orjuela J."/>
            <person name="Siena L.A."/>
            <person name="Pessino S.C."/>
            <person name="Combes M.C."/>
            <person name="Mariac C."/>
            <person name="Albertini E."/>
            <person name="Pupilli F."/>
            <person name="Ortiz J.P.A."/>
            <person name="Leblanc O."/>
        </authorList>
    </citation>
    <scope>NUCLEOTIDE SEQUENCE [LARGE SCALE GENOMIC DNA]</scope>
    <source>
        <strain evidence="2">R1</strain>
        <tissue evidence="2">Leaf</tissue>
    </source>
</reference>
<evidence type="ECO:0000313" key="2">
    <source>
        <dbReference type="EMBL" id="WVZ71865.1"/>
    </source>
</evidence>
<accession>A0AAQ3TEQ0</accession>
<dbReference type="PANTHER" id="PTHR34461">
    <property type="entry name" value="EXPRESSED PROTEIN"/>
    <property type="match status" value="1"/>
</dbReference>
<dbReference type="AlphaFoldDB" id="A0AAQ3TEQ0"/>
<dbReference type="EMBL" id="CP144748">
    <property type="protein sequence ID" value="WVZ71865.1"/>
    <property type="molecule type" value="Genomic_DNA"/>
</dbReference>
<sequence length="128" mass="13231">MPGPRTPAAAPLGGVTVTSRRHAELLLHSGVGSAAPVKDLRIHRVVPPAAGSLDSPPICVAPVKPASAESTPPEAASAAAAAEDLDRKPVLPRSKLVRRPGSFGYRRLLPFLTEMAKNGNVISDFGSL</sequence>
<evidence type="ECO:0000313" key="3">
    <source>
        <dbReference type="Proteomes" id="UP001341281"/>
    </source>
</evidence>
<gene>
    <name evidence="2" type="ORF">U9M48_020397</name>
</gene>
<proteinExistence type="predicted"/>